<organism evidence="7 8">
    <name type="scientific">Roridomyces roridus</name>
    <dbReference type="NCBI Taxonomy" id="1738132"/>
    <lineage>
        <taxon>Eukaryota</taxon>
        <taxon>Fungi</taxon>
        <taxon>Dikarya</taxon>
        <taxon>Basidiomycota</taxon>
        <taxon>Agaricomycotina</taxon>
        <taxon>Agaricomycetes</taxon>
        <taxon>Agaricomycetidae</taxon>
        <taxon>Agaricales</taxon>
        <taxon>Marasmiineae</taxon>
        <taxon>Mycenaceae</taxon>
        <taxon>Roridomyces</taxon>
    </lineage>
</organism>
<proteinExistence type="predicted"/>
<feature type="coiled-coil region" evidence="5">
    <location>
        <begin position="160"/>
        <end position="222"/>
    </location>
</feature>
<dbReference type="InterPro" id="IPR017907">
    <property type="entry name" value="Znf_RING_CS"/>
</dbReference>
<name>A0AAD7BI21_9AGAR</name>
<keyword evidence="3" id="KW-0862">Zinc</keyword>
<dbReference type="SUPFAM" id="SSF57850">
    <property type="entry name" value="RING/U-box"/>
    <property type="match status" value="1"/>
</dbReference>
<dbReference type="Pfam" id="PF14634">
    <property type="entry name" value="zf-RING_5"/>
    <property type="match status" value="1"/>
</dbReference>
<keyword evidence="2 4" id="KW-0863">Zinc-finger</keyword>
<evidence type="ECO:0000256" key="4">
    <source>
        <dbReference type="PROSITE-ProRule" id="PRU00175"/>
    </source>
</evidence>
<sequence length="239" mass="26448">MLSLGPGSACDVCLEPFGTELKAPCSISCGHVFCVNCLQHIARPTCPLCRTPFQARHTVKLHVDLDNIRALASSDGVPPPANSDEGARQLHKRITSVASEGATEAQTTQLTEECKAFLSTVPKTMYSELRTAYRMLYYMCQVKRNFVEQGRTVNQLARNASTVSQDMDRLKASIEALKLEKRNWEQAWQSVSAEKDDLSSECQRLHEQLDNAQAQILLVTEQVSESMALVISPNDATCD</sequence>
<dbReference type="InterPro" id="IPR013083">
    <property type="entry name" value="Znf_RING/FYVE/PHD"/>
</dbReference>
<gene>
    <name evidence="7" type="ORF">FB45DRAFT_139282</name>
</gene>
<dbReference type="InterPro" id="IPR050143">
    <property type="entry name" value="TRIM/RBCC"/>
</dbReference>
<dbReference type="PANTHER" id="PTHR24103">
    <property type="entry name" value="E3 UBIQUITIN-PROTEIN LIGASE TRIM"/>
    <property type="match status" value="1"/>
</dbReference>
<dbReference type="GO" id="GO:0008270">
    <property type="term" value="F:zinc ion binding"/>
    <property type="evidence" value="ECO:0007669"/>
    <property type="project" value="UniProtKB-KW"/>
</dbReference>
<dbReference type="Proteomes" id="UP001221142">
    <property type="component" value="Unassembled WGS sequence"/>
</dbReference>
<dbReference type="AlphaFoldDB" id="A0AAD7BI21"/>
<feature type="domain" description="RING-type" evidence="6">
    <location>
        <begin position="10"/>
        <end position="50"/>
    </location>
</feature>
<accession>A0AAD7BI21</accession>
<reference evidence="7" key="1">
    <citation type="submission" date="2023-03" db="EMBL/GenBank/DDBJ databases">
        <title>Massive genome expansion in bonnet fungi (Mycena s.s.) driven by repeated elements and novel gene families across ecological guilds.</title>
        <authorList>
            <consortium name="Lawrence Berkeley National Laboratory"/>
            <person name="Harder C.B."/>
            <person name="Miyauchi S."/>
            <person name="Viragh M."/>
            <person name="Kuo A."/>
            <person name="Thoen E."/>
            <person name="Andreopoulos B."/>
            <person name="Lu D."/>
            <person name="Skrede I."/>
            <person name="Drula E."/>
            <person name="Henrissat B."/>
            <person name="Morin E."/>
            <person name="Kohler A."/>
            <person name="Barry K."/>
            <person name="LaButti K."/>
            <person name="Morin E."/>
            <person name="Salamov A."/>
            <person name="Lipzen A."/>
            <person name="Mereny Z."/>
            <person name="Hegedus B."/>
            <person name="Baldrian P."/>
            <person name="Stursova M."/>
            <person name="Weitz H."/>
            <person name="Taylor A."/>
            <person name="Grigoriev I.V."/>
            <person name="Nagy L.G."/>
            <person name="Martin F."/>
            <person name="Kauserud H."/>
        </authorList>
    </citation>
    <scope>NUCLEOTIDE SEQUENCE</scope>
    <source>
        <strain evidence="7">9284</strain>
    </source>
</reference>
<dbReference type="InterPro" id="IPR001841">
    <property type="entry name" value="Znf_RING"/>
</dbReference>
<keyword evidence="5" id="KW-0175">Coiled coil</keyword>
<evidence type="ECO:0000256" key="2">
    <source>
        <dbReference type="ARBA" id="ARBA00022771"/>
    </source>
</evidence>
<dbReference type="PROSITE" id="PS00518">
    <property type="entry name" value="ZF_RING_1"/>
    <property type="match status" value="1"/>
</dbReference>
<evidence type="ECO:0000256" key="1">
    <source>
        <dbReference type="ARBA" id="ARBA00022723"/>
    </source>
</evidence>
<dbReference type="EMBL" id="JARKIF010000016">
    <property type="protein sequence ID" value="KAJ7621318.1"/>
    <property type="molecule type" value="Genomic_DNA"/>
</dbReference>
<dbReference type="PROSITE" id="PS50089">
    <property type="entry name" value="ZF_RING_2"/>
    <property type="match status" value="1"/>
</dbReference>
<evidence type="ECO:0000256" key="5">
    <source>
        <dbReference type="SAM" id="Coils"/>
    </source>
</evidence>
<keyword evidence="8" id="KW-1185">Reference proteome</keyword>
<dbReference type="SMART" id="SM00184">
    <property type="entry name" value="RING"/>
    <property type="match status" value="1"/>
</dbReference>
<evidence type="ECO:0000259" key="6">
    <source>
        <dbReference type="PROSITE" id="PS50089"/>
    </source>
</evidence>
<protein>
    <recommendedName>
        <fullName evidence="6">RING-type domain-containing protein</fullName>
    </recommendedName>
</protein>
<keyword evidence="1" id="KW-0479">Metal-binding</keyword>
<comment type="caution">
    <text evidence="7">The sequence shown here is derived from an EMBL/GenBank/DDBJ whole genome shotgun (WGS) entry which is preliminary data.</text>
</comment>
<evidence type="ECO:0000313" key="8">
    <source>
        <dbReference type="Proteomes" id="UP001221142"/>
    </source>
</evidence>
<dbReference type="Gene3D" id="3.30.40.10">
    <property type="entry name" value="Zinc/RING finger domain, C3HC4 (zinc finger)"/>
    <property type="match status" value="1"/>
</dbReference>
<evidence type="ECO:0000256" key="3">
    <source>
        <dbReference type="ARBA" id="ARBA00022833"/>
    </source>
</evidence>
<evidence type="ECO:0000313" key="7">
    <source>
        <dbReference type="EMBL" id="KAJ7621318.1"/>
    </source>
</evidence>